<dbReference type="RefSeq" id="WP_277577448.1">
    <property type="nucleotide sequence ID" value="NZ_JANRMI010000002.1"/>
</dbReference>
<dbReference type="PROSITE" id="PS51007">
    <property type="entry name" value="CYTC"/>
    <property type="match status" value="1"/>
</dbReference>
<dbReference type="PANTHER" id="PTHR30600">
    <property type="entry name" value="CYTOCHROME C PEROXIDASE-RELATED"/>
    <property type="match status" value="1"/>
</dbReference>
<evidence type="ECO:0000256" key="2">
    <source>
        <dbReference type="ARBA" id="ARBA00022617"/>
    </source>
</evidence>
<keyword evidence="4 9" id="KW-0732">Signal</keyword>
<dbReference type="EMBL" id="JANRMI010000002">
    <property type="protein sequence ID" value="MDG0815969.1"/>
    <property type="molecule type" value="Genomic_DNA"/>
</dbReference>
<name>A0ABT6DGI7_9BACT</name>
<organism evidence="11 12">
    <name type="scientific">Bdellovibrio svalbardensis</name>
    <dbReference type="NCBI Taxonomy" id="2972972"/>
    <lineage>
        <taxon>Bacteria</taxon>
        <taxon>Pseudomonadati</taxon>
        <taxon>Bdellovibrionota</taxon>
        <taxon>Bdellovibrionia</taxon>
        <taxon>Bdellovibrionales</taxon>
        <taxon>Pseudobdellovibrionaceae</taxon>
        <taxon>Bdellovibrio</taxon>
    </lineage>
</organism>
<feature type="domain" description="Cytochrome c" evidence="10">
    <location>
        <begin position="204"/>
        <end position="322"/>
    </location>
</feature>
<gene>
    <name evidence="11" type="ORF">NWE73_06325</name>
</gene>
<dbReference type="InterPro" id="IPR051395">
    <property type="entry name" value="Cytochrome_c_Peroxidase/MauG"/>
</dbReference>
<dbReference type="InterPro" id="IPR036909">
    <property type="entry name" value="Cyt_c-like_dom_sf"/>
</dbReference>
<dbReference type="Proteomes" id="UP001152321">
    <property type="component" value="Unassembled WGS sequence"/>
</dbReference>
<evidence type="ECO:0000256" key="6">
    <source>
        <dbReference type="ARBA" id="ARBA00023002"/>
    </source>
</evidence>
<dbReference type="InterPro" id="IPR009056">
    <property type="entry name" value="Cyt_c-like_dom"/>
</dbReference>
<keyword evidence="5" id="KW-0574">Periplasm</keyword>
<keyword evidence="3 8" id="KW-0479">Metal-binding</keyword>
<feature type="chain" id="PRO_5046390360" evidence="9">
    <location>
        <begin position="23"/>
        <end position="345"/>
    </location>
</feature>
<dbReference type="PIRSF" id="PIRSF000294">
    <property type="entry name" value="Cytochrome-c_peroxidase"/>
    <property type="match status" value="1"/>
</dbReference>
<evidence type="ECO:0000256" key="8">
    <source>
        <dbReference type="PROSITE-ProRule" id="PRU00433"/>
    </source>
</evidence>
<dbReference type="Pfam" id="PF03150">
    <property type="entry name" value="CCP_MauG"/>
    <property type="match status" value="1"/>
</dbReference>
<protein>
    <submittedName>
        <fullName evidence="11">C-type cytochrome</fullName>
    </submittedName>
</protein>
<evidence type="ECO:0000259" key="10">
    <source>
        <dbReference type="PROSITE" id="PS51007"/>
    </source>
</evidence>
<reference evidence="11" key="1">
    <citation type="submission" date="2022-08" db="EMBL/GenBank/DDBJ databases">
        <title>Novel Bdellovibrio Species Isolated from Svalbard: Designation Bdellovibrio svalbardensis.</title>
        <authorList>
            <person name="Mitchell R.J."/>
            <person name="Choi S.Y."/>
        </authorList>
    </citation>
    <scope>NUCLEOTIDE SEQUENCE</scope>
    <source>
        <strain evidence="11">PAP01</strain>
    </source>
</reference>
<accession>A0ABT6DGI7</accession>
<evidence type="ECO:0000256" key="5">
    <source>
        <dbReference type="ARBA" id="ARBA00022764"/>
    </source>
</evidence>
<comment type="subcellular location">
    <subcellularLocation>
        <location evidence="1">Periplasm</location>
    </subcellularLocation>
</comment>
<proteinExistence type="predicted"/>
<dbReference type="SUPFAM" id="SSF46626">
    <property type="entry name" value="Cytochrome c"/>
    <property type="match status" value="2"/>
</dbReference>
<evidence type="ECO:0000256" key="7">
    <source>
        <dbReference type="ARBA" id="ARBA00023004"/>
    </source>
</evidence>
<keyword evidence="2 8" id="KW-0349">Heme</keyword>
<keyword evidence="12" id="KW-1185">Reference proteome</keyword>
<keyword evidence="7 8" id="KW-0408">Iron</keyword>
<evidence type="ECO:0000256" key="1">
    <source>
        <dbReference type="ARBA" id="ARBA00004418"/>
    </source>
</evidence>
<dbReference type="Gene3D" id="1.10.760.10">
    <property type="entry name" value="Cytochrome c-like domain"/>
    <property type="match status" value="2"/>
</dbReference>
<dbReference type="PANTHER" id="PTHR30600:SF7">
    <property type="entry name" value="CYTOCHROME C PEROXIDASE-RELATED"/>
    <property type="match status" value="1"/>
</dbReference>
<feature type="signal peptide" evidence="9">
    <location>
        <begin position="1"/>
        <end position="22"/>
    </location>
</feature>
<evidence type="ECO:0000256" key="9">
    <source>
        <dbReference type="SAM" id="SignalP"/>
    </source>
</evidence>
<dbReference type="InterPro" id="IPR026259">
    <property type="entry name" value="MauG/Cytc_peroxidase"/>
</dbReference>
<dbReference type="InterPro" id="IPR004852">
    <property type="entry name" value="Di-haem_cyt_c_peroxidsae"/>
</dbReference>
<evidence type="ECO:0000256" key="4">
    <source>
        <dbReference type="ARBA" id="ARBA00022729"/>
    </source>
</evidence>
<evidence type="ECO:0000313" key="12">
    <source>
        <dbReference type="Proteomes" id="UP001152321"/>
    </source>
</evidence>
<sequence>MKLSFTLLSLFLILNTPFTASANDKDLLKTAKALFGIIPAKQERPDKITAEQTELGRKLFFDYRLSKDGSTACVRCHQPQFYSTDRLSQSTGFNNNKGARNAQSILNLKYQTIVHWRNDRINIEEQALRAFTTPLSLGNSSTEEALKRLDLAGYSPLFAKAFPKTEKPLTLENAATALATYQRSLTTRAPFDKYLEGDIKAISAQAQKGLKEFVTVGCSSCHNGPAVGGRMMQKFGVFHDYWGITKVANPDKGRQDVTKKDEDLYIFKVPSLRNITETAPYFHDASAKDLDTAIRWMGKLQLNKDLSNEQVSLIKAFLESLKGELPKNFREAPTLSSEPYAGPNI</sequence>
<evidence type="ECO:0000313" key="11">
    <source>
        <dbReference type="EMBL" id="MDG0815969.1"/>
    </source>
</evidence>
<keyword evidence="6" id="KW-0560">Oxidoreductase</keyword>
<evidence type="ECO:0000256" key="3">
    <source>
        <dbReference type="ARBA" id="ARBA00022723"/>
    </source>
</evidence>
<comment type="caution">
    <text evidence="11">The sequence shown here is derived from an EMBL/GenBank/DDBJ whole genome shotgun (WGS) entry which is preliminary data.</text>
</comment>